<dbReference type="EMBL" id="FXZK01000001">
    <property type="protein sequence ID" value="SMY06345.1"/>
    <property type="molecule type" value="Genomic_DNA"/>
</dbReference>
<dbReference type="AlphaFoldDB" id="A0A238LAA6"/>
<name>A0A238LAA6_9RHOB</name>
<feature type="domain" description="N-acetyltransferase" evidence="1">
    <location>
        <begin position="1"/>
        <end position="145"/>
    </location>
</feature>
<evidence type="ECO:0000313" key="3">
    <source>
        <dbReference type="Proteomes" id="UP000201613"/>
    </source>
</evidence>
<evidence type="ECO:0000313" key="2">
    <source>
        <dbReference type="EMBL" id="SMY06345.1"/>
    </source>
</evidence>
<reference evidence="3" key="1">
    <citation type="submission" date="2017-05" db="EMBL/GenBank/DDBJ databases">
        <authorList>
            <person name="Rodrigo-Torres L."/>
            <person name="Arahal R. D."/>
            <person name="Lucena T."/>
        </authorList>
    </citation>
    <scope>NUCLEOTIDE SEQUENCE [LARGE SCALE GENOMIC DNA]</scope>
    <source>
        <strain evidence="3">CECT 8899</strain>
    </source>
</reference>
<sequence length="145" mass="16950">MRQAQRSDSDEVAALARVSRAHFLPYLPKLHSLEDDKKFYRNRVFSECDVWVAEDGSTIVGFCAFQVGWVDHLYLLPSHVGRSIGLSLLDKAKERHDMLQLWVFQRNVRAVNFYERNGFERVKETDGSGNEEKCPDALYEWRRQV</sequence>
<dbReference type="SUPFAM" id="SSF55729">
    <property type="entry name" value="Acyl-CoA N-acyltransferases (Nat)"/>
    <property type="match status" value="1"/>
</dbReference>
<dbReference type="CDD" id="cd04301">
    <property type="entry name" value="NAT_SF"/>
    <property type="match status" value="1"/>
</dbReference>
<dbReference type="GO" id="GO:0016747">
    <property type="term" value="F:acyltransferase activity, transferring groups other than amino-acyl groups"/>
    <property type="evidence" value="ECO:0007669"/>
    <property type="project" value="InterPro"/>
</dbReference>
<keyword evidence="2" id="KW-0808">Transferase</keyword>
<dbReference type="Gene3D" id="3.40.630.30">
    <property type="match status" value="1"/>
</dbReference>
<keyword evidence="3" id="KW-1185">Reference proteome</keyword>
<dbReference type="Proteomes" id="UP000201613">
    <property type="component" value="Unassembled WGS sequence"/>
</dbReference>
<protein>
    <submittedName>
        <fullName evidence="2">Putative acetyltransferase</fullName>
    </submittedName>
</protein>
<dbReference type="InterPro" id="IPR000182">
    <property type="entry name" value="GNAT_dom"/>
</dbReference>
<dbReference type="InterPro" id="IPR016181">
    <property type="entry name" value="Acyl_CoA_acyltransferase"/>
</dbReference>
<gene>
    <name evidence="2" type="ORF">LOM8899_00468</name>
</gene>
<dbReference type="PROSITE" id="PS51186">
    <property type="entry name" value="GNAT"/>
    <property type="match status" value="1"/>
</dbReference>
<accession>A0A238LAA6</accession>
<dbReference type="Pfam" id="PF13508">
    <property type="entry name" value="Acetyltransf_7"/>
    <property type="match status" value="1"/>
</dbReference>
<organism evidence="2 3">
    <name type="scientific">Flavimaricola marinus</name>
    <dbReference type="NCBI Taxonomy" id="1819565"/>
    <lineage>
        <taxon>Bacteria</taxon>
        <taxon>Pseudomonadati</taxon>
        <taxon>Pseudomonadota</taxon>
        <taxon>Alphaproteobacteria</taxon>
        <taxon>Rhodobacterales</taxon>
        <taxon>Paracoccaceae</taxon>
        <taxon>Flavimaricola</taxon>
    </lineage>
</organism>
<evidence type="ECO:0000259" key="1">
    <source>
        <dbReference type="PROSITE" id="PS51186"/>
    </source>
</evidence>
<proteinExistence type="predicted"/>